<dbReference type="EMBL" id="AP025591">
    <property type="protein sequence ID" value="BDG01601.1"/>
    <property type="molecule type" value="Genomic_DNA"/>
</dbReference>
<dbReference type="Pfam" id="PF00882">
    <property type="entry name" value="Zn_dep_PLPC"/>
    <property type="match status" value="1"/>
</dbReference>
<reference evidence="4" key="1">
    <citation type="journal article" date="2022" name="Int. J. Syst. Evol. Microbiol.">
        <title>Anaeromyxobacter oryzae sp. nov., Anaeromyxobacter diazotrophicus sp. nov. and Anaeromyxobacter paludicola sp. nov., isolated from paddy soils.</title>
        <authorList>
            <person name="Itoh H."/>
            <person name="Xu Z."/>
            <person name="Mise K."/>
            <person name="Masuda Y."/>
            <person name="Ushijima N."/>
            <person name="Hayakawa C."/>
            <person name="Shiratori Y."/>
            <person name="Senoo K."/>
        </authorList>
    </citation>
    <scope>NUCLEOTIDE SEQUENCE [LARGE SCALE GENOMIC DNA]</scope>
    <source>
        <strain evidence="4">Red232</strain>
    </source>
</reference>
<organism evidence="3 4">
    <name type="scientific">Anaeromyxobacter oryzae</name>
    <dbReference type="NCBI Taxonomy" id="2918170"/>
    <lineage>
        <taxon>Bacteria</taxon>
        <taxon>Pseudomonadati</taxon>
        <taxon>Myxococcota</taxon>
        <taxon>Myxococcia</taxon>
        <taxon>Myxococcales</taxon>
        <taxon>Cystobacterineae</taxon>
        <taxon>Anaeromyxobacteraceae</taxon>
        <taxon>Anaeromyxobacter</taxon>
    </lineage>
</organism>
<proteinExistence type="predicted"/>
<dbReference type="RefSeq" id="WP_248358288.1">
    <property type="nucleotide sequence ID" value="NZ_AP025591.1"/>
</dbReference>
<feature type="chain" id="PRO_5045312463" description="Phospholipase C/D domain-containing protein" evidence="1">
    <location>
        <begin position="29"/>
        <end position="314"/>
    </location>
</feature>
<dbReference type="Proteomes" id="UP001162891">
    <property type="component" value="Chromosome"/>
</dbReference>
<feature type="signal peptide" evidence="1">
    <location>
        <begin position="1"/>
        <end position="28"/>
    </location>
</feature>
<evidence type="ECO:0000256" key="1">
    <source>
        <dbReference type="SAM" id="SignalP"/>
    </source>
</evidence>
<keyword evidence="1" id="KW-0732">Signal</keyword>
<evidence type="ECO:0000313" key="4">
    <source>
        <dbReference type="Proteomes" id="UP001162891"/>
    </source>
</evidence>
<dbReference type="InterPro" id="IPR029002">
    <property type="entry name" value="PLPC/GPLD1"/>
</dbReference>
<gene>
    <name evidence="3" type="ORF">AMOR_05970</name>
</gene>
<accession>A0ABM7WQ59</accession>
<dbReference type="InterPro" id="IPR008947">
    <property type="entry name" value="PLipase_C/P1_nuclease_dom_sf"/>
</dbReference>
<sequence length="314" mass="34803">MKLHRLLATLSLAVAAVAILAWPSDAHAWGPLAHLSFSAQALANLGVVQPSVRAVLQDFGNEFLYGSLAADIVVGKNMARYLYHCHNWRVGFNVFKQARPGDEQAFALGFLSHLAADTIAHNYFVPYKTVASFHKTNTRHAYWELRYDQRMDRDLSRLARQVSTRAIRGHDVFLARALTGSSVIPFGVSKQLFRGLVASARMSRFHHLSRFALAPERKLVLEADLVSETNTLALEAILGLLSEGERCEAARADATGGRNIKLASDLRKQLKDRTARHRFPFDDAADIALETRDSFRRGIHGKLVLPPSIGKLAA</sequence>
<evidence type="ECO:0000313" key="3">
    <source>
        <dbReference type="EMBL" id="BDG01601.1"/>
    </source>
</evidence>
<keyword evidence="4" id="KW-1185">Reference proteome</keyword>
<evidence type="ECO:0000259" key="2">
    <source>
        <dbReference type="Pfam" id="PF00882"/>
    </source>
</evidence>
<protein>
    <recommendedName>
        <fullName evidence="2">Phospholipase C/D domain-containing protein</fullName>
    </recommendedName>
</protein>
<dbReference type="SUPFAM" id="SSF48537">
    <property type="entry name" value="Phospholipase C/P1 nuclease"/>
    <property type="match status" value="1"/>
</dbReference>
<feature type="domain" description="Phospholipase C/D" evidence="2">
    <location>
        <begin position="34"/>
        <end position="154"/>
    </location>
</feature>
<name>A0ABM7WQ59_9BACT</name>